<sequence>MSFAPAQLVGGRVQFPASQQSTTNRLGRADYMTPMRNNATTVGTTPLRTTVRRTAQFEPETNSNPFTPRPDRGVTSAGSRTLTRFGASVGNAERGGRGGLYQLGLAGNTSGGDNELTQRGVSGDSSEYAMLGAVGGWPSSEAQGNNIVPGVNISGDSSRTPYSRPRSPAPRSASPHKSSKMLPSFLLGSVQSSKTPGTATSVYPLDSALSSMPATANSSLISAGTARPSIQMPLSSRPMSPRTSRRVSGFGSNDMLSSAYISSAVTNAGSVAAGLSALDDAPPIMTLDEIDVEKPAVFDQDDHRNAALPAASLANEDPFAPQSADNAGSSSGSGSQSRSASQESGNSQDYNDVKIRSVVISGLPADTESSTLNYFREFGEVLAFDVVPSATSNSLAILYSEPWQAQRAISQGDGNGRVLLAGRTLMTIAAADSTSINILFAQVFPGRPLPPSAKPLATGPFTLSEALYAQSPRKQQVSAQLQEVAGDGRNVSGAGAMDISMSPSPFKRSSAARSSSEPSVFPARPSTTLGSSASILKAPTAPKARNGLLQSAIDILFGW</sequence>
<comment type="caution">
    <text evidence="1">The sequence shown here is derived from an EMBL/GenBank/DDBJ whole genome shotgun (WGS) entry which is preliminary data.</text>
</comment>
<dbReference type="EMBL" id="JANBPG010000002">
    <property type="protein sequence ID" value="KAJ1902363.1"/>
    <property type="molecule type" value="Genomic_DNA"/>
</dbReference>
<dbReference type="Proteomes" id="UP001150581">
    <property type="component" value="Unassembled WGS sequence"/>
</dbReference>
<accession>A0ACC1IXC0</accession>
<evidence type="ECO:0000313" key="1">
    <source>
        <dbReference type="EMBL" id="KAJ1902363.1"/>
    </source>
</evidence>
<gene>
    <name evidence="1" type="ORF">LPJ66_000123</name>
</gene>
<reference evidence="1" key="1">
    <citation type="submission" date="2022-07" db="EMBL/GenBank/DDBJ databases">
        <title>Phylogenomic reconstructions and comparative analyses of Kickxellomycotina fungi.</title>
        <authorList>
            <person name="Reynolds N.K."/>
            <person name="Stajich J.E."/>
            <person name="Barry K."/>
            <person name="Grigoriev I.V."/>
            <person name="Crous P."/>
            <person name="Smith M.E."/>
        </authorList>
    </citation>
    <scope>NUCLEOTIDE SEQUENCE</scope>
    <source>
        <strain evidence="1">Benny 63K</strain>
    </source>
</reference>
<organism evidence="1 2">
    <name type="scientific">Kickxella alabastrina</name>
    <dbReference type="NCBI Taxonomy" id="61397"/>
    <lineage>
        <taxon>Eukaryota</taxon>
        <taxon>Fungi</taxon>
        <taxon>Fungi incertae sedis</taxon>
        <taxon>Zoopagomycota</taxon>
        <taxon>Kickxellomycotina</taxon>
        <taxon>Kickxellomycetes</taxon>
        <taxon>Kickxellales</taxon>
        <taxon>Kickxellaceae</taxon>
        <taxon>Kickxella</taxon>
    </lineage>
</organism>
<keyword evidence="2" id="KW-1185">Reference proteome</keyword>
<protein>
    <submittedName>
        <fullName evidence="1">Uncharacterized protein</fullName>
    </submittedName>
</protein>
<proteinExistence type="predicted"/>
<evidence type="ECO:0000313" key="2">
    <source>
        <dbReference type="Proteomes" id="UP001150581"/>
    </source>
</evidence>
<name>A0ACC1IXC0_9FUNG</name>